<organism evidence="6 7">
    <name type="scientific">Marseilla massiliensis</name>
    <dbReference type="NCBI Taxonomy" id="1841864"/>
    <lineage>
        <taxon>Bacteria</taxon>
        <taxon>Pseudomonadati</taxon>
        <taxon>Bacteroidota</taxon>
        <taxon>Bacteroidia</taxon>
        <taxon>Bacteroidales</taxon>
        <taxon>Prevotellaceae</taxon>
        <taxon>Marseilla</taxon>
    </lineage>
</organism>
<dbReference type="GO" id="GO:0051536">
    <property type="term" value="F:iron-sulfur cluster binding"/>
    <property type="evidence" value="ECO:0007669"/>
    <property type="project" value="UniProtKB-KW"/>
</dbReference>
<comment type="caution">
    <text evidence="6">The sequence shown here is derived from an EMBL/GenBank/DDBJ whole genome shotgun (WGS) entry which is preliminary data.</text>
</comment>
<dbReference type="InterPro" id="IPR001226">
    <property type="entry name" value="Flavodoxin_CS"/>
</dbReference>
<dbReference type="InterPro" id="IPR017896">
    <property type="entry name" value="4Fe4S_Fe-S-bd"/>
</dbReference>
<dbReference type="AlphaFoldDB" id="A0A938WTG5"/>
<dbReference type="RefSeq" id="WP_205105082.1">
    <property type="nucleotide sequence ID" value="NZ_JACJJG010000050.1"/>
</dbReference>
<dbReference type="Proteomes" id="UP000706891">
    <property type="component" value="Unassembled WGS sequence"/>
</dbReference>
<keyword evidence="3" id="KW-0408">Iron</keyword>
<comment type="cofactor">
    <cofactor evidence="1">
        <name>FMN</name>
        <dbReference type="ChEBI" id="CHEBI:58210"/>
    </cofactor>
</comment>
<evidence type="ECO:0000256" key="3">
    <source>
        <dbReference type="ARBA" id="ARBA00023004"/>
    </source>
</evidence>
<dbReference type="InterPro" id="IPR017900">
    <property type="entry name" value="4Fe4S_Fe_S_CS"/>
</dbReference>
<gene>
    <name evidence="6" type="ORF">H6A34_09190</name>
</gene>
<protein>
    <submittedName>
        <fullName evidence="6">4Fe-4S dicluster domain-containing protein</fullName>
    </submittedName>
</protein>
<dbReference type="InterPro" id="IPR047964">
    <property type="entry name" value="EFR1-like"/>
</dbReference>
<dbReference type="PANTHER" id="PTHR43122">
    <property type="entry name" value="FERREDOXIN SUBUNIT OF PYRUVATE:FLAVODOXIN OXIDOREDUCTASE-RELATED"/>
    <property type="match status" value="1"/>
</dbReference>
<evidence type="ECO:0000259" key="5">
    <source>
        <dbReference type="PROSITE" id="PS51379"/>
    </source>
</evidence>
<dbReference type="SUPFAM" id="SSF54862">
    <property type="entry name" value="4Fe-4S ferredoxins"/>
    <property type="match status" value="1"/>
</dbReference>
<keyword evidence="4" id="KW-0411">Iron-sulfur</keyword>
<dbReference type="PANTHER" id="PTHR43122:SF1">
    <property type="entry name" value="IRON-SULFUR-BINDING PROTEIN"/>
    <property type="match status" value="1"/>
</dbReference>
<dbReference type="GO" id="GO:0010181">
    <property type="term" value="F:FMN binding"/>
    <property type="evidence" value="ECO:0007669"/>
    <property type="project" value="InterPro"/>
</dbReference>
<dbReference type="GO" id="GO:0046872">
    <property type="term" value="F:metal ion binding"/>
    <property type="evidence" value="ECO:0007669"/>
    <property type="project" value="UniProtKB-KW"/>
</dbReference>
<dbReference type="Gene3D" id="3.40.50.360">
    <property type="match status" value="1"/>
</dbReference>
<feature type="domain" description="4Fe-4S ferredoxin-type" evidence="5">
    <location>
        <begin position="186"/>
        <end position="215"/>
    </location>
</feature>
<dbReference type="GO" id="GO:0009055">
    <property type="term" value="F:electron transfer activity"/>
    <property type="evidence" value="ECO:0007669"/>
    <property type="project" value="InterPro"/>
</dbReference>
<reference evidence="6" key="1">
    <citation type="submission" date="2020-08" db="EMBL/GenBank/DDBJ databases">
        <authorList>
            <person name="Cejkova D."/>
            <person name="Kubasova T."/>
            <person name="Jahodarova E."/>
            <person name="Rychlik I."/>
        </authorList>
    </citation>
    <scope>NUCLEOTIDE SEQUENCE</scope>
    <source>
        <strain evidence="6">An824</strain>
    </source>
</reference>
<dbReference type="PROSITE" id="PS00198">
    <property type="entry name" value="4FE4S_FER_1"/>
    <property type="match status" value="2"/>
</dbReference>
<dbReference type="SUPFAM" id="SSF52218">
    <property type="entry name" value="Flavoproteins"/>
    <property type="match status" value="1"/>
</dbReference>
<dbReference type="InterPro" id="IPR029039">
    <property type="entry name" value="Flavoprotein-like_sf"/>
</dbReference>
<keyword evidence="7" id="KW-1185">Reference proteome</keyword>
<proteinExistence type="predicted"/>
<dbReference type="Gene3D" id="3.30.70.20">
    <property type="match status" value="1"/>
</dbReference>
<evidence type="ECO:0000256" key="1">
    <source>
        <dbReference type="ARBA" id="ARBA00001917"/>
    </source>
</evidence>
<dbReference type="PROSITE" id="PS00201">
    <property type="entry name" value="FLAVODOXIN"/>
    <property type="match status" value="1"/>
</dbReference>
<evidence type="ECO:0000313" key="6">
    <source>
        <dbReference type="EMBL" id="MBM6674048.1"/>
    </source>
</evidence>
<name>A0A938WTG5_9BACT</name>
<dbReference type="PROSITE" id="PS51379">
    <property type="entry name" value="4FE4S_FER_2"/>
    <property type="match status" value="2"/>
</dbReference>
<dbReference type="Pfam" id="PF13237">
    <property type="entry name" value="Fer4_10"/>
    <property type="match status" value="1"/>
</dbReference>
<accession>A0A938WTG5</accession>
<reference evidence="6" key="2">
    <citation type="journal article" date="2021" name="Sci. Rep.">
        <title>The distribution of antibiotic resistance genes in chicken gut microbiota commensals.</title>
        <authorList>
            <person name="Juricova H."/>
            <person name="Matiasovicova J."/>
            <person name="Kubasova T."/>
            <person name="Cejkova D."/>
            <person name="Rychlik I."/>
        </authorList>
    </citation>
    <scope>NUCLEOTIDE SEQUENCE</scope>
    <source>
        <strain evidence="6">An824</strain>
    </source>
</reference>
<keyword evidence="2" id="KW-0479">Metal-binding</keyword>
<dbReference type="EMBL" id="JACJJG010000050">
    <property type="protein sequence ID" value="MBM6674048.1"/>
    <property type="molecule type" value="Genomic_DNA"/>
</dbReference>
<feature type="domain" description="4Fe-4S ferredoxin-type" evidence="5">
    <location>
        <begin position="216"/>
        <end position="246"/>
    </location>
</feature>
<evidence type="ECO:0000256" key="4">
    <source>
        <dbReference type="ARBA" id="ARBA00023014"/>
    </source>
</evidence>
<evidence type="ECO:0000313" key="7">
    <source>
        <dbReference type="Proteomes" id="UP000706891"/>
    </source>
</evidence>
<sequence length="256" mass="29246">MIFYLSGTGNTKWAASILGQMTGERLIDITKVKEETAYFTPNTNERIGFCFPVHGWRPPLAFRRFLNKLRIDNPNNHYCYALCTAGDDIGETMDILKKDLAQHGIKLDSAFSLIMPESYVGLPFMDVDTKENEERKKVKAAKDLAIYGQFITERKVGMTYLTLGQWPRVNSRLLGGFFTKYLITDKHFRVVANKCIGCKTCAAVCPVNNIVPNNDNMPQWKHNNTCLTCFACYHHCPTHAIEFGIMTRNKGQYYFK</sequence>
<dbReference type="NCBIfam" id="NF038196">
    <property type="entry name" value="ferrodoxin_EFR1"/>
    <property type="match status" value="1"/>
</dbReference>
<evidence type="ECO:0000256" key="2">
    <source>
        <dbReference type="ARBA" id="ARBA00022723"/>
    </source>
</evidence>